<proteinExistence type="predicted"/>
<dbReference type="PROSITE" id="PS50164">
    <property type="entry name" value="GIY_YIG"/>
    <property type="match status" value="1"/>
</dbReference>
<protein>
    <submittedName>
        <fullName evidence="3">GIY-YIG domain-containing protein</fullName>
    </submittedName>
</protein>
<feature type="domain" description="GIY-YIG" evidence="2">
    <location>
        <begin position="60"/>
        <end position="146"/>
    </location>
</feature>
<dbReference type="InterPro" id="IPR006350">
    <property type="entry name" value="Intron_endoG1"/>
</dbReference>
<dbReference type="Pfam" id="PF01541">
    <property type="entry name" value="GIY-YIG"/>
    <property type="match status" value="1"/>
</dbReference>
<sequence>MKTTYFSALKYSTAVPSALGLTEEVKPEGAGSLEKIKSQAVKVFDNPVKDRKEISSYLKDKSGIYLWYNKLNGKFYVGSSVDLRYRFYDYFSKSYFYKSGNSIMANAIYKYGLAAFGFAILEFTEKSETLSREQFFIDTLNPDYNTLKIAGCTLGYSPTDETKKKLSLAALGRKHTPDTIAKISESQKSNKNNPGLALSVVDLTTNVTTEFENLTQAAKTLGFSRTTLSMGLKKHNTAPFVVKAQAFSGAKPTVAPCAIGCG</sequence>
<keyword evidence="4" id="KW-1185">Reference proteome</keyword>
<accession>L8WM05</accession>
<dbReference type="SMART" id="SM00465">
    <property type="entry name" value="GIYc"/>
    <property type="match status" value="1"/>
</dbReference>
<dbReference type="Pfam" id="PF07460">
    <property type="entry name" value="NUMOD3"/>
    <property type="match status" value="1"/>
</dbReference>
<dbReference type="CDD" id="cd10445">
    <property type="entry name" value="GIY-YIG_bI1_like"/>
    <property type="match status" value="1"/>
</dbReference>
<evidence type="ECO:0000256" key="1">
    <source>
        <dbReference type="ARBA" id="ARBA00010045"/>
    </source>
</evidence>
<dbReference type="NCBIfam" id="TIGR01453">
    <property type="entry name" value="grpIintron_endo"/>
    <property type="match status" value="1"/>
</dbReference>
<evidence type="ECO:0000259" key="2">
    <source>
        <dbReference type="PROSITE" id="PS50164"/>
    </source>
</evidence>
<comment type="caution">
    <text evidence="3">The sequence shown here is derived from an EMBL/GenBank/DDBJ whole genome shotgun (WGS) entry which is preliminary data.</text>
</comment>
<comment type="similarity">
    <text evidence="1">To endonucleases of group I introns of fungi and phage.</text>
</comment>
<dbReference type="STRING" id="983506.L8WM05"/>
<reference evidence="3 4" key="1">
    <citation type="journal article" date="2013" name="Nat. Commun.">
        <title>The evolution and pathogenic mechanisms of the rice sheath blight pathogen.</title>
        <authorList>
            <person name="Zheng A."/>
            <person name="Lin R."/>
            <person name="Xu L."/>
            <person name="Qin P."/>
            <person name="Tang C."/>
            <person name="Ai P."/>
            <person name="Zhang D."/>
            <person name="Liu Y."/>
            <person name="Sun Z."/>
            <person name="Feng H."/>
            <person name="Wang Y."/>
            <person name="Chen Y."/>
            <person name="Liang X."/>
            <person name="Fu R."/>
            <person name="Li Q."/>
            <person name="Zhang J."/>
            <person name="Yu X."/>
            <person name="Xie Z."/>
            <person name="Ding L."/>
            <person name="Guan P."/>
            <person name="Tang J."/>
            <person name="Liang Y."/>
            <person name="Wang S."/>
            <person name="Deng Q."/>
            <person name="Li S."/>
            <person name="Zhu J."/>
            <person name="Wang L."/>
            <person name="Liu H."/>
            <person name="Li P."/>
        </authorList>
    </citation>
    <scope>NUCLEOTIDE SEQUENCE [LARGE SCALE GENOMIC DNA]</scope>
    <source>
        <strain evidence="4">AG-1 IA</strain>
    </source>
</reference>
<dbReference type="HOGENOM" id="CLU_053906_0_0_1"/>
<dbReference type="Proteomes" id="UP000011668">
    <property type="component" value="Unassembled WGS sequence"/>
</dbReference>
<dbReference type="OMA" id="FGYKHTE"/>
<evidence type="ECO:0000313" key="4">
    <source>
        <dbReference type="Proteomes" id="UP000011668"/>
    </source>
</evidence>
<dbReference type="InterPro" id="IPR035901">
    <property type="entry name" value="GIY-YIG_endonuc_sf"/>
</dbReference>
<dbReference type="EMBL" id="AFRT01002427">
    <property type="protein sequence ID" value="ELU37843.1"/>
    <property type="molecule type" value="Genomic_DNA"/>
</dbReference>
<dbReference type="GO" id="GO:0004519">
    <property type="term" value="F:endonuclease activity"/>
    <property type="evidence" value="ECO:0007669"/>
    <property type="project" value="InterPro"/>
</dbReference>
<dbReference type="SMART" id="SM00496">
    <property type="entry name" value="IENR2"/>
    <property type="match status" value="2"/>
</dbReference>
<dbReference type="InterPro" id="IPR000305">
    <property type="entry name" value="GIY-YIG_endonuc"/>
</dbReference>
<dbReference type="GO" id="GO:0003677">
    <property type="term" value="F:DNA binding"/>
    <property type="evidence" value="ECO:0007669"/>
    <property type="project" value="InterPro"/>
</dbReference>
<organism evidence="3 4">
    <name type="scientific">Thanatephorus cucumeris (strain AG1-IA)</name>
    <name type="common">Rice sheath blight fungus</name>
    <name type="synonym">Rhizoctonia solani</name>
    <dbReference type="NCBI Taxonomy" id="983506"/>
    <lineage>
        <taxon>Eukaryota</taxon>
        <taxon>Fungi</taxon>
        <taxon>Dikarya</taxon>
        <taxon>Basidiomycota</taxon>
        <taxon>Agaricomycotina</taxon>
        <taxon>Agaricomycetes</taxon>
        <taxon>Cantharellales</taxon>
        <taxon>Ceratobasidiaceae</taxon>
        <taxon>Rhizoctonia</taxon>
        <taxon>Rhizoctonia solani AG-1</taxon>
    </lineage>
</organism>
<dbReference type="AlphaFoldDB" id="L8WM05"/>
<dbReference type="Gene3D" id="3.40.1440.10">
    <property type="entry name" value="GIY-YIG endonuclease"/>
    <property type="match status" value="1"/>
</dbReference>
<dbReference type="SUPFAM" id="SSF82771">
    <property type="entry name" value="GIY-YIG endonuclease"/>
    <property type="match status" value="1"/>
</dbReference>
<evidence type="ECO:0000313" key="3">
    <source>
        <dbReference type="EMBL" id="ELU37843.1"/>
    </source>
</evidence>
<dbReference type="OrthoDB" id="5276050at2759"/>
<dbReference type="InterPro" id="IPR003611">
    <property type="entry name" value="NUMOD3"/>
</dbReference>
<gene>
    <name evidence="3" type="ORF">AG1IA_08129</name>
</gene>
<name>L8WM05_THACA</name>
<dbReference type="SUPFAM" id="SSF64496">
    <property type="entry name" value="DNA-binding domain of intron-encoded endonucleases"/>
    <property type="match status" value="1"/>
</dbReference>